<comment type="catalytic activity">
    <reaction evidence="10">
        <text>L-threonyl-[protein] + ATP = O-phospho-L-threonyl-[protein] + ADP + H(+)</text>
        <dbReference type="Rhea" id="RHEA:46608"/>
        <dbReference type="Rhea" id="RHEA-COMP:11060"/>
        <dbReference type="Rhea" id="RHEA-COMP:11605"/>
        <dbReference type="ChEBI" id="CHEBI:15378"/>
        <dbReference type="ChEBI" id="CHEBI:30013"/>
        <dbReference type="ChEBI" id="CHEBI:30616"/>
        <dbReference type="ChEBI" id="CHEBI:61977"/>
        <dbReference type="ChEBI" id="CHEBI:456216"/>
        <dbReference type="EC" id="2.7.11.17"/>
    </reaction>
</comment>
<dbReference type="GO" id="GO:0030424">
    <property type="term" value="C:axon"/>
    <property type="evidence" value="ECO:0007669"/>
    <property type="project" value="UniProtKB-ARBA"/>
</dbReference>
<evidence type="ECO:0000256" key="13">
    <source>
        <dbReference type="RuleBase" id="RU000304"/>
    </source>
</evidence>
<dbReference type="Pfam" id="PF08332">
    <property type="entry name" value="CaMKII_AD"/>
    <property type="match status" value="1"/>
</dbReference>
<dbReference type="GO" id="GO:0004683">
    <property type="term" value="F:calcium/calmodulin-dependent protein kinase activity"/>
    <property type="evidence" value="ECO:0007669"/>
    <property type="project" value="UniProtKB-EC"/>
</dbReference>
<dbReference type="SUPFAM" id="SSF56112">
    <property type="entry name" value="Protein kinase-like (PK-like)"/>
    <property type="match status" value="1"/>
</dbReference>
<dbReference type="InterPro" id="IPR008271">
    <property type="entry name" value="Ser/Thr_kinase_AS"/>
</dbReference>
<evidence type="ECO:0000313" key="15">
    <source>
        <dbReference type="Ensembl" id="ENSAOCP00000053921.1"/>
    </source>
</evidence>
<evidence type="ECO:0000256" key="7">
    <source>
        <dbReference type="ARBA" id="ARBA00022777"/>
    </source>
</evidence>
<sequence>MATVVTSTRFTDEYQLYEELGKGAFSVVRRCVKKSTGQEYAAKIINTKKLSARDHQKLEREARICRLLKHPNIVRLHDSISEEGFHYLVFDLVTGGELFEDIVAREYYSEADASHCINQILESVSHIHQHDIVHRDLKPENLLLASKMKGAAVKLADFGLAIEVQGDQQAWFGFAGTPGYLSPEVLRKDPYGKPVDIWACGVILYILLVGYPPFWDEDQHKLYQQIKAGAYDFPSPEWDTVTPEAKNLINQMLTINPAKRITADQALKHPWVCQRSTVASMMHRQETVECLRKFNARRKLKGAILTTMLVSRNFSGELWLSPTSPQEAQTTVVHNPADGTKVSSSSNLQPPATRLLVIFMCCSTRSHCCVRYTCYTSAGLLKVVFSSDRRICDPGLTSFEPEALGNLVEGMDFHKFYFENLLSKNSKPVHTTILNPHVHLIGEDAACIAYIRLTQYMDSQGRPRSCQSEETRVWHRRDAKWLNVHFHCSGAPAAPLQ</sequence>
<keyword evidence="9" id="KW-0112">Calmodulin-binding</keyword>
<evidence type="ECO:0000259" key="14">
    <source>
        <dbReference type="PROSITE" id="PS50011"/>
    </source>
</evidence>
<keyword evidence="6 12" id="KW-0547">Nucleotide-binding</keyword>
<dbReference type="FunFam" id="3.10.450.50:FF:000009">
    <property type="entry name" value="Calcium/calmodulin-dependent protein kinase type II"/>
    <property type="match status" value="1"/>
</dbReference>
<dbReference type="AlphaFoldDB" id="A0AAQ5YPV1"/>
<dbReference type="SMART" id="SM00220">
    <property type="entry name" value="S_TKc"/>
    <property type="match status" value="1"/>
</dbReference>
<evidence type="ECO:0000256" key="1">
    <source>
        <dbReference type="ARBA" id="ARBA00005354"/>
    </source>
</evidence>
<evidence type="ECO:0000256" key="3">
    <source>
        <dbReference type="ARBA" id="ARBA00022527"/>
    </source>
</evidence>
<dbReference type="InterPro" id="IPR000719">
    <property type="entry name" value="Prot_kinase_dom"/>
</dbReference>
<dbReference type="GO" id="GO:0007613">
    <property type="term" value="P:memory"/>
    <property type="evidence" value="ECO:0007669"/>
    <property type="project" value="UniProtKB-ARBA"/>
</dbReference>
<keyword evidence="5" id="KW-0808">Transferase</keyword>
<dbReference type="GO" id="GO:0005516">
    <property type="term" value="F:calmodulin binding"/>
    <property type="evidence" value="ECO:0007669"/>
    <property type="project" value="UniProtKB-KW"/>
</dbReference>
<evidence type="ECO:0000256" key="11">
    <source>
        <dbReference type="ARBA" id="ARBA00047430"/>
    </source>
</evidence>
<proteinExistence type="inferred from homology"/>
<keyword evidence="8 12" id="KW-0067">ATP-binding</keyword>
<dbReference type="InterPro" id="IPR013543">
    <property type="entry name" value="Ca/CaM-dep_prot_kinase-assoc"/>
</dbReference>
<dbReference type="Ensembl" id="ENSAOCT00000043327.1">
    <property type="protein sequence ID" value="ENSAOCP00000053921.1"/>
    <property type="gene ID" value="ENSAOCG00000014202.2"/>
</dbReference>
<dbReference type="Gene3D" id="3.10.450.50">
    <property type="match status" value="1"/>
</dbReference>
<dbReference type="PROSITE" id="PS50011">
    <property type="entry name" value="PROTEIN_KINASE_DOM"/>
    <property type="match status" value="1"/>
</dbReference>
<dbReference type="Gene3D" id="3.30.200.20">
    <property type="entry name" value="Phosphorylase Kinase, domain 1"/>
    <property type="match status" value="1"/>
</dbReference>
<evidence type="ECO:0000256" key="12">
    <source>
        <dbReference type="PROSITE-ProRule" id="PRU10141"/>
    </source>
</evidence>
<dbReference type="Gene3D" id="1.10.510.10">
    <property type="entry name" value="Transferase(Phosphotransferase) domain 1"/>
    <property type="match status" value="1"/>
</dbReference>
<accession>A0AAQ5YPV1</accession>
<evidence type="ECO:0000256" key="6">
    <source>
        <dbReference type="ARBA" id="ARBA00022741"/>
    </source>
</evidence>
<dbReference type="InterPro" id="IPR017441">
    <property type="entry name" value="Protein_kinase_ATP_BS"/>
</dbReference>
<reference evidence="15" key="3">
    <citation type="submission" date="2025-09" db="UniProtKB">
        <authorList>
            <consortium name="Ensembl"/>
        </authorList>
    </citation>
    <scope>IDENTIFICATION</scope>
</reference>
<dbReference type="CDD" id="cd14086">
    <property type="entry name" value="STKc_CaMKII"/>
    <property type="match status" value="1"/>
</dbReference>
<comment type="catalytic activity">
    <reaction evidence="11">
        <text>L-seryl-[protein] + ATP = O-phospho-L-seryl-[protein] + ADP + H(+)</text>
        <dbReference type="Rhea" id="RHEA:17989"/>
        <dbReference type="Rhea" id="RHEA-COMP:9863"/>
        <dbReference type="Rhea" id="RHEA-COMP:11604"/>
        <dbReference type="ChEBI" id="CHEBI:15378"/>
        <dbReference type="ChEBI" id="CHEBI:29999"/>
        <dbReference type="ChEBI" id="CHEBI:30616"/>
        <dbReference type="ChEBI" id="CHEBI:83421"/>
        <dbReference type="ChEBI" id="CHEBI:456216"/>
        <dbReference type="EC" id="2.7.11.17"/>
    </reaction>
</comment>
<evidence type="ECO:0000256" key="4">
    <source>
        <dbReference type="ARBA" id="ARBA00022553"/>
    </source>
</evidence>
<dbReference type="Pfam" id="PF00069">
    <property type="entry name" value="Pkinase"/>
    <property type="match status" value="1"/>
</dbReference>
<evidence type="ECO:0000256" key="9">
    <source>
        <dbReference type="ARBA" id="ARBA00022860"/>
    </source>
</evidence>
<keyword evidence="3 13" id="KW-0723">Serine/threonine-protein kinase</keyword>
<evidence type="ECO:0000256" key="5">
    <source>
        <dbReference type="ARBA" id="ARBA00022679"/>
    </source>
</evidence>
<dbReference type="Proteomes" id="UP001501940">
    <property type="component" value="Chromosome 16"/>
</dbReference>
<dbReference type="GO" id="GO:0007154">
    <property type="term" value="P:cell communication"/>
    <property type="evidence" value="ECO:0007669"/>
    <property type="project" value="UniProtKB-ARBA"/>
</dbReference>
<dbReference type="InterPro" id="IPR032710">
    <property type="entry name" value="NTF2-like_dom_sf"/>
</dbReference>
<dbReference type="PROSITE" id="PS00108">
    <property type="entry name" value="PROTEIN_KINASE_ST"/>
    <property type="match status" value="1"/>
</dbReference>
<feature type="binding site" evidence="12">
    <location>
        <position position="43"/>
    </location>
    <ligand>
        <name>ATP</name>
        <dbReference type="ChEBI" id="CHEBI:30616"/>
    </ligand>
</feature>
<dbReference type="SUPFAM" id="SSF54427">
    <property type="entry name" value="NTF2-like"/>
    <property type="match status" value="1"/>
</dbReference>
<protein>
    <recommendedName>
        <fullName evidence="2">calcium/calmodulin-dependent protein kinase</fullName>
        <ecNumber evidence="2">2.7.11.17</ecNumber>
    </recommendedName>
</protein>
<dbReference type="PANTHER" id="PTHR24347">
    <property type="entry name" value="SERINE/THREONINE-PROTEIN KINASE"/>
    <property type="match status" value="1"/>
</dbReference>
<dbReference type="GO" id="GO:0023052">
    <property type="term" value="P:signaling"/>
    <property type="evidence" value="ECO:0007669"/>
    <property type="project" value="UniProtKB-ARBA"/>
</dbReference>
<keyword evidence="16" id="KW-1185">Reference proteome</keyword>
<reference evidence="15 16" key="1">
    <citation type="submission" date="2022-01" db="EMBL/GenBank/DDBJ databases">
        <title>A chromosome-scale genome assembly of the false clownfish, Amphiprion ocellaris.</title>
        <authorList>
            <person name="Ryu T."/>
        </authorList>
    </citation>
    <scope>NUCLEOTIDE SEQUENCE [LARGE SCALE GENOMIC DNA]</scope>
</reference>
<dbReference type="PROSITE" id="PS00107">
    <property type="entry name" value="PROTEIN_KINASE_ATP"/>
    <property type="match status" value="1"/>
</dbReference>
<dbReference type="GeneTree" id="ENSGT00940000156481"/>
<keyword evidence="4" id="KW-0597">Phosphoprotein</keyword>
<evidence type="ECO:0000313" key="16">
    <source>
        <dbReference type="Proteomes" id="UP001501940"/>
    </source>
</evidence>
<keyword evidence="7" id="KW-0418">Kinase</keyword>
<evidence type="ECO:0000256" key="8">
    <source>
        <dbReference type="ARBA" id="ARBA00022840"/>
    </source>
</evidence>
<dbReference type="InterPro" id="IPR011009">
    <property type="entry name" value="Kinase-like_dom_sf"/>
</dbReference>
<feature type="domain" description="Protein kinase" evidence="14">
    <location>
        <begin position="14"/>
        <end position="272"/>
    </location>
</feature>
<dbReference type="GO" id="GO:0005524">
    <property type="term" value="F:ATP binding"/>
    <property type="evidence" value="ECO:0007669"/>
    <property type="project" value="UniProtKB-UniRule"/>
</dbReference>
<dbReference type="FunFam" id="3.30.200.20:FF:000002">
    <property type="entry name" value="Calcium/calmodulin-dependent protein kinase type II subunit delta isoform 2"/>
    <property type="match status" value="1"/>
</dbReference>
<evidence type="ECO:0000256" key="10">
    <source>
        <dbReference type="ARBA" id="ARBA00047307"/>
    </source>
</evidence>
<organism evidence="15 16">
    <name type="scientific">Amphiprion ocellaris</name>
    <name type="common">Clown anemonefish</name>
    <dbReference type="NCBI Taxonomy" id="80972"/>
    <lineage>
        <taxon>Eukaryota</taxon>
        <taxon>Metazoa</taxon>
        <taxon>Chordata</taxon>
        <taxon>Craniata</taxon>
        <taxon>Vertebrata</taxon>
        <taxon>Euteleostomi</taxon>
        <taxon>Actinopterygii</taxon>
        <taxon>Neopterygii</taxon>
        <taxon>Teleostei</taxon>
        <taxon>Neoteleostei</taxon>
        <taxon>Acanthomorphata</taxon>
        <taxon>Ovalentaria</taxon>
        <taxon>Pomacentridae</taxon>
        <taxon>Amphiprion</taxon>
    </lineage>
</organism>
<name>A0AAQ5YPV1_AMPOC</name>
<dbReference type="EC" id="2.7.11.17" evidence="2"/>
<dbReference type="Gene3D" id="6.10.140.620">
    <property type="match status" value="1"/>
</dbReference>
<dbReference type="GO" id="GO:0010468">
    <property type="term" value="P:regulation of gene expression"/>
    <property type="evidence" value="ECO:0007669"/>
    <property type="project" value="UniProtKB-ARBA"/>
</dbReference>
<evidence type="ECO:0000256" key="2">
    <source>
        <dbReference type="ARBA" id="ARBA00012434"/>
    </source>
</evidence>
<comment type="similarity">
    <text evidence="1">Belongs to the protein kinase superfamily. CAMK Ser/Thr protein kinase family. CaMK subfamily.</text>
</comment>
<reference evidence="15" key="2">
    <citation type="submission" date="2025-08" db="UniProtKB">
        <authorList>
            <consortium name="Ensembl"/>
        </authorList>
    </citation>
    <scope>IDENTIFICATION</scope>
</reference>
<dbReference type="FunFam" id="1.10.510.10:FF:000001">
    <property type="entry name" value="Calcium/calmodulin-dependent protein kinase type II subunit delta"/>
    <property type="match status" value="1"/>
</dbReference>